<evidence type="ECO:0000256" key="10">
    <source>
        <dbReference type="HAMAP-Rule" id="MF_00139"/>
    </source>
</evidence>
<dbReference type="CDD" id="cd01421">
    <property type="entry name" value="IMPCH"/>
    <property type="match status" value="1"/>
</dbReference>
<evidence type="ECO:0000256" key="5">
    <source>
        <dbReference type="ARBA" id="ARBA00022755"/>
    </source>
</evidence>
<dbReference type="Pfam" id="PF02142">
    <property type="entry name" value="MGS"/>
    <property type="match status" value="1"/>
</dbReference>
<dbReference type="SUPFAM" id="SSF53927">
    <property type="entry name" value="Cytidine deaminase-like"/>
    <property type="match status" value="1"/>
</dbReference>
<dbReference type="NCBIfam" id="NF002049">
    <property type="entry name" value="PRK00881.1"/>
    <property type="match status" value="1"/>
</dbReference>
<evidence type="ECO:0000256" key="7">
    <source>
        <dbReference type="ARBA" id="ARBA00023268"/>
    </source>
</evidence>
<comment type="pathway">
    <text evidence="1 10">Purine metabolism; IMP biosynthesis via de novo pathway; IMP from 5-formamido-1-(5-phospho-D-ribosyl)imidazole-4-carboxamide: step 1/1.</text>
</comment>
<evidence type="ECO:0000256" key="2">
    <source>
        <dbReference type="ARBA" id="ARBA00004954"/>
    </source>
</evidence>
<dbReference type="FunFam" id="3.40.140.20:FF:000001">
    <property type="entry name" value="Bifunctional purine biosynthesis protein PurH"/>
    <property type="match status" value="1"/>
</dbReference>
<dbReference type="GO" id="GO:0003937">
    <property type="term" value="F:IMP cyclohydrolase activity"/>
    <property type="evidence" value="ECO:0007669"/>
    <property type="project" value="UniProtKB-UniRule"/>
</dbReference>
<comment type="catalytic activity">
    <reaction evidence="8 10">
        <text>(6R)-10-formyltetrahydrofolate + 5-amino-1-(5-phospho-beta-D-ribosyl)imidazole-4-carboxamide = 5-formamido-1-(5-phospho-D-ribosyl)imidazole-4-carboxamide + (6S)-5,6,7,8-tetrahydrofolate</text>
        <dbReference type="Rhea" id="RHEA:22192"/>
        <dbReference type="ChEBI" id="CHEBI:57453"/>
        <dbReference type="ChEBI" id="CHEBI:58467"/>
        <dbReference type="ChEBI" id="CHEBI:58475"/>
        <dbReference type="ChEBI" id="CHEBI:195366"/>
        <dbReference type="EC" id="2.1.2.3"/>
    </reaction>
</comment>
<dbReference type="SMART" id="SM00798">
    <property type="entry name" value="AICARFT_IMPCHas"/>
    <property type="match status" value="1"/>
</dbReference>
<comment type="pathway">
    <text evidence="2 10">Purine metabolism; IMP biosynthesis via de novo pathway; 5-formamido-1-(5-phospho-D-ribosyl)imidazole-4-carboxamide from 5-amino-1-(5-phospho-D-ribosyl)imidazole-4-carboxamide (10-formyl THF route): step 1/1.</text>
</comment>
<evidence type="ECO:0000256" key="6">
    <source>
        <dbReference type="ARBA" id="ARBA00022801"/>
    </source>
</evidence>
<dbReference type="InterPro" id="IPR011607">
    <property type="entry name" value="MGS-like_dom"/>
</dbReference>
<comment type="catalytic activity">
    <reaction evidence="9 10">
        <text>IMP + H2O = 5-formamido-1-(5-phospho-D-ribosyl)imidazole-4-carboxamide</text>
        <dbReference type="Rhea" id="RHEA:18445"/>
        <dbReference type="ChEBI" id="CHEBI:15377"/>
        <dbReference type="ChEBI" id="CHEBI:58053"/>
        <dbReference type="ChEBI" id="CHEBI:58467"/>
        <dbReference type="EC" id="3.5.4.10"/>
    </reaction>
</comment>
<dbReference type="UniPathway" id="UPA00074">
    <property type="reaction ID" value="UER00133"/>
</dbReference>
<keyword evidence="4 10" id="KW-0808">Transferase</keyword>
<dbReference type="SUPFAM" id="SSF52335">
    <property type="entry name" value="Methylglyoxal synthase-like"/>
    <property type="match status" value="1"/>
</dbReference>
<protein>
    <recommendedName>
        <fullName evidence="10">Bifunctional purine biosynthesis protein PurH</fullName>
    </recommendedName>
    <domain>
        <recommendedName>
            <fullName evidence="10">Phosphoribosylaminoimidazolecarboxamide formyltransferase</fullName>
            <ecNumber evidence="10">2.1.2.3</ecNumber>
        </recommendedName>
        <alternativeName>
            <fullName evidence="10">AICAR transformylase</fullName>
        </alternativeName>
    </domain>
    <domain>
        <recommendedName>
            <fullName evidence="10">IMP cyclohydrolase</fullName>
            <ecNumber evidence="10">3.5.4.10</ecNumber>
        </recommendedName>
        <alternativeName>
            <fullName evidence="10">ATIC</fullName>
        </alternativeName>
        <alternativeName>
            <fullName evidence="10">IMP synthase</fullName>
        </alternativeName>
        <alternativeName>
            <fullName evidence="10">Inosinicase</fullName>
        </alternativeName>
    </domain>
</protein>
<dbReference type="GO" id="GO:0004643">
    <property type="term" value="F:phosphoribosylaminoimidazolecarboxamide formyltransferase activity"/>
    <property type="evidence" value="ECO:0007669"/>
    <property type="project" value="UniProtKB-UniRule"/>
</dbReference>
<dbReference type="InterPro" id="IPR016193">
    <property type="entry name" value="Cytidine_deaminase-like"/>
</dbReference>
<dbReference type="NCBIfam" id="TIGR00355">
    <property type="entry name" value="purH"/>
    <property type="match status" value="1"/>
</dbReference>
<dbReference type="Proteomes" id="UP000235803">
    <property type="component" value="Unassembled WGS sequence"/>
</dbReference>
<dbReference type="GO" id="GO:0006189">
    <property type="term" value="P:'de novo' IMP biosynthetic process"/>
    <property type="evidence" value="ECO:0007669"/>
    <property type="project" value="UniProtKB-UniRule"/>
</dbReference>
<proteinExistence type="inferred from homology"/>
<comment type="similarity">
    <text evidence="3 10">Belongs to the PurH family.</text>
</comment>
<dbReference type="Gene3D" id="3.40.140.20">
    <property type="match status" value="2"/>
</dbReference>
<evidence type="ECO:0000256" key="3">
    <source>
        <dbReference type="ARBA" id="ARBA00007667"/>
    </source>
</evidence>
<dbReference type="InterPro" id="IPR002695">
    <property type="entry name" value="PurH-like"/>
</dbReference>
<dbReference type="PROSITE" id="PS51855">
    <property type="entry name" value="MGS"/>
    <property type="match status" value="1"/>
</dbReference>
<name>A0A2N7U905_9GAMM</name>
<dbReference type="InterPro" id="IPR036914">
    <property type="entry name" value="MGS-like_dom_sf"/>
</dbReference>
<evidence type="ECO:0000256" key="1">
    <source>
        <dbReference type="ARBA" id="ARBA00004844"/>
    </source>
</evidence>
<dbReference type="AlphaFoldDB" id="A0A2N7U905"/>
<organism evidence="12 13">
    <name type="scientific">Billgrantia endophytica</name>
    <dbReference type="NCBI Taxonomy" id="2033802"/>
    <lineage>
        <taxon>Bacteria</taxon>
        <taxon>Pseudomonadati</taxon>
        <taxon>Pseudomonadota</taxon>
        <taxon>Gammaproteobacteria</taxon>
        <taxon>Oceanospirillales</taxon>
        <taxon>Halomonadaceae</taxon>
        <taxon>Billgrantia</taxon>
    </lineage>
</organism>
<dbReference type="OrthoDB" id="9802065at2"/>
<evidence type="ECO:0000256" key="8">
    <source>
        <dbReference type="ARBA" id="ARBA00050488"/>
    </source>
</evidence>
<feature type="domain" description="MGS-like" evidence="11">
    <location>
        <begin position="4"/>
        <end position="151"/>
    </location>
</feature>
<keyword evidence="7 10" id="KW-0511">Multifunctional enzyme</keyword>
<dbReference type="PANTHER" id="PTHR11692:SF0">
    <property type="entry name" value="BIFUNCTIONAL PURINE BIOSYNTHESIS PROTEIN ATIC"/>
    <property type="match status" value="1"/>
</dbReference>
<evidence type="ECO:0000256" key="4">
    <source>
        <dbReference type="ARBA" id="ARBA00022679"/>
    </source>
</evidence>
<dbReference type="PANTHER" id="PTHR11692">
    <property type="entry name" value="BIFUNCTIONAL PURINE BIOSYNTHESIS PROTEIN PURH"/>
    <property type="match status" value="1"/>
</dbReference>
<keyword evidence="6 10" id="KW-0378">Hydrolase</keyword>
<dbReference type="SMART" id="SM00851">
    <property type="entry name" value="MGS"/>
    <property type="match status" value="1"/>
</dbReference>
<sequence>MVDTSASQPVRRALISVSDKTGIIDFAQGLSAQGIELLSTGGTFRLLQESGVAVTEVSEHTGFPEIMDGRVKTLHPRVHGGILGRRGQDDTVMAEHGIDPIDMVVVNLYPFAQTVARPDCTLEDAIENIDIGGPAMVRACAKNHAYTTIVVDAGDYERVLADMAEHAGGVSEPTRFDLAVKAFEHTAGYDAAIADYLGSRVAGGEDGFPRTYNLQFHKKQSMRYGENPHQNAAFYVEADAREASVATASQLQGKELSFNNVADTDAAFECVKAFTDAACVIVKHANPCGVAVGVNAREAYDKAFATDPTSAFGGIIAFNVPLDAETARSIIDRQFVEVIIAPGVADDALPIVAEKQNVRLLDVGAHWPGKREHAHDFKRVTGGLLVQDRDLGMVGRDELTVVSERVPSEQEMRDLAFAWKVAKYVKSNAIVYARAGQTIGVGAGQMSRVYSAKIAGIKAADEALMVPGSVMASDAFFPFRDGIDAAAAAGITAVIQPGGSMRDKEVIDAANEAGIAMVFTGMRHFKH</sequence>
<dbReference type="Gene3D" id="3.40.50.1380">
    <property type="entry name" value="Methylglyoxal synthase-like domain"/>
    <property type="match status" value="1"/>
</dbReference>
<dbReference type="EC" id="3.5.4.10" evidence="10"/>
<keyword evidence="5 10" id="KW-0658">Purine biosynthesis</keyword>
<dbReference type="HAMAP" id="MF_00139">
    <property type="entry name" value="PurH"/>
    <property type="match status" value="1"/>
</dbReference>
<evidence type="ECO:0000313" key="13">
    <source>
        <dbReference type="Proteomes" id="UP000235803"/>
    </source>
</evidence>
<gene>
    <name evidence="10 12" type="primary">purH</name>
    <name evidence="12" type="ORF">C1H69_04240</name>
</gene>
<comment type="domain">
    <text evidence="10">The IMP cyclohydrolase activity resides in the N-terminal region.</text>
</comment>
<dbReference type="EMBL" id="PNRF01000010">
    <property type="protein sequence ID" value="PMR76917.1"/>
    <property type="molecule type" value="Genomic_DNA"/>
</dbReference>
<comment type="caution">
    <text evidence="12">The sequence shown here is derived from an EMBL/GenBank/DDBJ whole genome shotgun (WGS) entry which is preliminary data.</text>
</comment>
<dbReference type="Pfam" id="PF01808">
    <property type="entry name" value="AICARFT_IMPCHas"/>
    <property type="match status" value="1"/>
</dbReference>
<dbReference type="InterPro" id="IPR024051">
    <property type="entry name" value="AICAR_Tfase_dup_dom_sf"/>
</dbReference>
<keyword evidence="13" id="KW-1185">Reference proteome</keyword>
<reference evidence="12 13" key="1">
    <citation type="submission" date="2018-01" db="EMBL/GenBank/DDBJ databases">
        <title>Halomonas endophytica sp. nov., isolated from storage liquid in the stems of Populus euphratica.</title>
        <authorList>
            <person name="Chen C."/>
        </authorList>
    </citation>
    <scope>NUCLEOTIDE SEQUENCE [LARGE SCALE GENOMIC DNA]</scope>
    <source>
        <strain evidence="12 13">MC28</strain>
    </source>
</reference>
<dbReference type="EC" id="2.1.2.3" evidence="10"/>
<evidence type="ECO:0000313" key="12">
    <source>
        <dbReference type="EMBL" id="PMR76917.1"/>
    </source>
</evidence>
<accession>A0A2N7U905</accession>
<dbReference type="GO" id="GO:0005829">
    <property type="term" value="C:cytosol"/>
    <property type="evidence" value="ECO:0007669"/>
    <property type="project" value="TreeGrafter"/>
</dbReference>
<dbReference type="FunFam" id="3.40.140.20:FF:000002">
    <property type="entry name" value="Bifunctional purine biosynthesis protein PurH"/>
    <property type="match status" value="1"/>
</dbReference>
<dbReference type="FunFam" id="3.40.50.1380:FF:000001">
    <property type="entry name" value="Bifunctional purine biosynthesis protein PurH"/>
    <property type="match status" value="1"/>
</dbReference>
<dbReference type="RefSeq" id="WP_102652167.1">
    <property type="nucleotide sequence ID" value="NZ_PNRF01000010.1"/>
</dbReference>
<evidence type="ECO:0000256" key="9">
    <source>
        <dbReference type="ARBA" id="ARBA00050687"/>
    </source>
</evidence>
<dbReference type="PIRSF" id="PIRSF000414">
    <property type="entry name" value="AICARFT_IMPCHas"/>
    <property type="match status" value="1"/>
</dbReference>
<evidence type="ECO:0000259" key="11">
    <source>
        <dbReference type="PROSITE" id="PS51855"/>
    </source>
</evidence>